<dbReference type="Proteomes" id="UP000713222">
    <property type="component" value="Unassembled WGS sequence"/>
</dbReference>
<evidence type="ECO:0000313" key="1">
    <source>
        <dbReference type="EMBL" id="NBN88598.1"/>
    </source>
</evidence>
<name>A0A964UZE4_9PROT</name>
<evidence type="ECO:0000313" key="2">
    <source>
        <dbReference type="Proteomes" id="UP000713222"/>
    </source>
</evidence>
<protein>
    <recommendedName>
        <fullName evidence="3">Phage recombination protein Bet</fullName>
    </recommendedName>
</protein>
<reference evidence="1" key="1">
    <citation type="submission" date="2018-10" db="EMBL/GenBank/DDBJ databases">
        <title>Iterative Subtractive Binning of Freshwater Chronoseries Metagenomes Recovers Nearly Complete Genomes from over Four Hundred Novel Species.</title>
        <authorList>
            <person name="Rodriguez-R L.M."/>
            <person name="Tsementzi D."/>
            <person name="Luo C."/>
            <person name="Konstantinidis K.T."/>
        </authorList>
    </citation>
    <scope>NUCLEOTIDE SEQUENCE</scope>
    <source>
        <strain evidence="1">WB7_6_001</strain>
    </source>
</reference>
<feature type="non-terminal residue" evidence="1">
    <location>
        <position position="238"/>
    </location>
</feature>
<dbReference type="EMBL" id="RGET01000186">
    <property type="protein sequence ID" value="NBN88598.1"/>
    <property type="molecule type" value="Genomic_DNA"/>
</dbReference>
<accession>A0A964UZE4</accession>
<proteinExistence type="predicted"/>
<dbReference type="AlphaFoldDB" id="A0A964UZE4"/>
<sequence length="238" mass="25867">MSGELIKVGNWLTATTMEQAIKVAEMLAKSTLVPKAYHGQPANVLVAMAYGESFGMQPLQAMQSVAVVNGMPGLYGDGLLAVCRSCSDWEWMQEAIDGETAICTAKRRNEPEVTATFSVADAKRAQLWGKAGPWTQYPMRMLAMRARAFALRNLFADVLRGMGSAEELQDIPTEMPAVQVEPARIDNAEQPQQTKAAAILTKARAKRQPKPAAIPEVIEQPPQDAAELRITVGKRSLG</sequence>
<evidence type="ECO:0008006" key="3">
    <source>
        <dbReference type="Google" id="ProtNLM"/>
    </source>
</evidence>
<gene>
    <name evidence="1" type="ORF">EBV32_05885</name>
</gene>
<organism evidence="1 2">
    <name type="scientific">Candidatus Fonsibacter lacus</name>
    <dbReference type="NCBI Taxonomy" id="2576439"/>
    <lineage>
        <taxon>Bacteria</taxon>
        <taxon>Pseudomonadati</taxon>
        <taxon>Pseudomonadota</taxon>
        <taxon>Alphaproteobacteria</taxon>
        <taxon>Candidatus Pelagibacterales</taxon>
        <taxon>Candidatus Pelagibacterales incertae sedis</taxon>
        <taxon>Candidatus Fonsibacter</taxon>
    </lineage>
</organism>
<comment type="caution">
    <text evidence="1">The sequence shown here is derived from an EMBL/GenBank/DDBJ whole genome shotgun (WGS) entry which is preliminary data.</text>
</comment>